<sequence>MKSTDTVLMTLGRKGLTCGVIKRLTVCCFWLCVLSSVSTLLCRAIQSSVQELTEKICIYTQPGPRMPEMQN</sequence>
<dbReference type="Proteomes" id="UP001162483">
    <property type="component" value="Unassembled WGS sequence"/>
</dbReference>
<gene>
    <name evidence="1" type="ORF">SPARVUS_LOCUS1191611</name>
</gene>
<dbReference type="EMBL" id="CATNWA010000544">
    <property type="protein sequence ID" value="CAI9537323.1"/>
    <property type="molecule type" value="Genomic_DNA"/>
</dbReference>
<name>A0ABN9AUB3_9NEOB</name>
<evidence type="ECO:0000313" key="1">
    <source>
        <dbReference type="EMBL" id="CAI9537323.1"/>
    </source>
</evidence>
<protein>
    <submittedName>
        <fullName evidence="1">Uncharacterized protein</fullName>
    </submittedName>
</protein>
<keyword evidence="2" id="KW-1185">Reference proteome</keyword>
<reference evidence="1" key="1">
    <citation type="submission" date="2023-05" db="EMBL/GenBank/DDBJ databases">
        <authorList>
            <person name="Stuckert A."/>
        </authorList>
    </citation>
    <scope>NUCLEOTIDE SEQUENCE</scope>
</reference>
<evidence type="ECO:0000313" key="2">
    <source>
        <dbReference type="Proteomes" id="UP001162483"/>
    </source>
</evidence>
<feature type="non-terminal residue" evidence="1">
    <location>
        <position position="71"/>
    </location>
</feature>
<comment type="caution">
    <text evidence="1">The sequence shown here is derived from an EMBL/GenBank/DDBJ whole genome shotgun (WGS) entry which is preliminary data.</text>
</comment>
<accession>A0ABN9AUB3</accession>
<organism evidence="1 2">
    <name type="scientific">Staurois parvus</name>
    <dbReference type="NCBI Taxonomy" id="386267"/>
    <lineage>
        <taxon>Eukaryota</taxon>
        <taxon>Metazoa</taxon>
        <taxon>Chordata</taxon>
        <taxon>Craniata</taxon>
        <taxon>Vertebrata</taxon>
        <taxon>Euteleostomi</taxon>
        <taxon>Amphibia</taxon>
        <taxon>Batrachia</taxon>
        <taxon>Anura</taxon>
        <taxon>Neobatrachia</taxon>
        <taxon>Ranoidea</taxon>
        <taxon>Ranidae</taxon>
        <taxon>Staurois</taxon>
    </lineage>
</organism>
<proteinExistence type="predicted"/>